<evidence type="ECO:0000313" key="3">
    <source>
        <dbReference type="Proteomes" id="UP001595947"/>
    </source>
</evidence>
<dbReference type="InterPro" id="IPR021522">
    <property type="entry name" value="MctB"/>
</dbReference>
<dbReference type="EMBL" id="JBHSIV010000045">
    <property type="protein sequence ID" value="MFC5065758.1"/>
    <property type="molecule type" value="Genomic_DNA"/>
</dbReference>
<gene>
    <name evidence="2" type="ORF">ACFPBZ_26315</name>
</gene>
<sequence>MISFRYHVVSLCAVVLALALGVVLGASSLSQTMLGALASDRDDLSGQVGTLTAERDTARAQQDQGDRVLGGVAPAVVAGALQNRTVVLLAAPGLDPADLEGLTGLVGKAGGRVTGTLTLTDAALAPDRADALRALVTRVLPAGVQLPSTTDAGALTGSLLGALVTTGRGPSSTPAETGTAFTALADGGFLAPGAAPAPAQLALVVGGTPAGPDAAARSTTLGLLAAAVDAGGAGTVLAGPDAGGAVAAARSDATARQLSTVDGAGTAAGRLATMLAAAEQAGGRAGAYGAAPGTRPLPGPVPAASGVAPS</sequence>
<dbReference type="Pfam" id="PF11382">
    <property type="entry name" value="MctB"/>
    <property type="match status" value="1"/>
</dbReference>
<protein>
    <submittedName>
        <fullName evidence="2">Copper transporter</fullName>
    </submittedName>
</protein>
<evidence type="ECO:0000256" key="1">
    <source>
        <dbReference type="SAM" id="MobiDB-lite"/>
    </source>
</evidence>
<proteinExistence type="predicted"/>
<feature type="region of interest" description="Disordered" evidence="1">
    <location>
        <begin position="285"/>
        <end position="310"/>
    </location>
</feature>
<keyword evidence="3" id="KW-1185">Reference proteome</keyword>
<reference evidence="3" key="1">
    <citation type="journal article" date="2019" name="Int. J. Syst. Evol. Microbiol.">
        <title>The Global Catalogue of Microorganisms (GCM) 10K type strain sequencing project: providing services to taxonomists for standard genome sequencing and annotation.</title>
        <authorList>
            <consortium name="The Broad Institute Genomics Platform"/>
            <consortium name="The Broad Institute Genome Sequencing Center for Infectious Disease"/>
            <person name="Wu L."/>
            <person name="Ma J."/>
        </authorList>
    </citation>
    <scope>NUCLEOTIDE SEQUENCE [LARGE SCALE GENOMIC DNA]</scope>
    <source>
        <strain evidence="3">CGMCC 4.7093</strain>
    </source>
</reference>
<organism evidence="2 3">
    <name type="scientific">Actinomycetospora atypica</name>
    <dbReference type="NCBI Taxonomy" id="1290095"/>
    <lineage>
        <taxon>Bacteria</taxon>
        <taxon>Bacillati</taxon>
        <taxon>Actinomycetota</taxon>
        <taxon>Actinomycetes</taxon>
        <taxon>Pseudonocardiales</taxon>
        <taxon>Pseudonocardiaceae</taxon>
        <taxon>Actinomycetospora</taxon>
    </lineage>
</organism>
<dbReference type="Proteomes" id="UP001595947">
    <property type="component" value="Unassembled WGS sequence"/>
</dbReference>
<name>A0ABV9YVB2_9PSEU</name>
<comment type="caution">
    <text evidence="2">The sequence shown here is derived from an EMBL/GenBank/DDBJ whole genome shotgun (WGS) entry which is preliminary data.</text>
</comment>
<evidence type="ECO:0000313" key="2">
    <source>
        <dbReference type="EMBL" id="MFC5065758.1"/>
    </source>
</evidence>
<accession>A0ABV9YVB2</accession>
<dbReference type="RefSeq" id="WP_378039078.1">
    <property type="nucleotide sequence ID" value="NZ_JBHSIV010000045.1"/>
</dbReference>